<keyword evidence="2" id="KW-1185">Reference proteome</keyword>
<proteinExistence type="predicted"/>
<accession>A0ACB5UP93</accession>
<dbReference type="Proteomes" id="UP001374599">
    <property type="component" value="Unassembled WGS sequence"/>
</dbReference>
<organism evidence="1 2">
    <name type="scientific">Vallitalea maricola</name>
    <dbReference type="NCBI Taxonomy" id="3074433"/>
    <lineage>
        <taxon>Bacteria</taxon>
        <taxon>Bacillati</taxon>
        <taxon>Bacillota</taxon>
        <taxon>Clostridia</taxon>
        <taxon>Lachnospirales</taxon>
        <taxon>Vallitaleaceae</taxon>
        <taxon>Vallitalea</taxon>
    </lineage>
</organism>
<name>A0ACB5UP93_9FIRM</name>
<gene>
    <name evidence="1" type="ORF">AN2V17_38440</name>
</gene>
<evidence type="ECO:0000313" key="2">
    <source>
        <dbReference type="Proteomes" id="UP001374599"/>
    </source>
</evidence>
<evidence type="ECO:0000313" key="1">
    <source>
        <dbReference type="EMBL" id="GMQ64606.1"/>
    </source>
</evidence>
<sequence>MPTIRPSSDLRNKYNEISSFCHDNSEPVYITKNGKGDLAVLSIETYERLVGKFELKKLLNEGIEDTKNNRVLSVEDAFRRIRKGI</sequence>
<comment type="caution">
    <text evidence="1">The sequence shown here is derived from an EMBL/GenBank/DDBJ whole genome shotgun (WGS) entry which is preliminary data.</text>
</comment>
<reference evidence="1" key="1">
    <citation type="submission" date="2023-09" db="EMBL/GenBank/DDBJ databases">
        <title>Vallitalea sediminicola and Vallitalea maricola sp. nov., anaerobic bacteria isolated from marine sediment.</title>
        <authorList>
            <person name="Hirano S."/>
            <person name="Maeda A."/>
            <person name="Terahara T."/>
            <person name="Mori K."/>
            <person name="Hamada M."/>
            <person name="Matsumoto R."/>
            <person name="Kobayashi T."/>
        </authorList>
    </citation>
    <scope>NUCLEOTIDE SEQUENCE</scope>
    <source>
        <strain evidence="1">AN17-2</strain>
    </source>
</reference>
<dbReference type="EMBL" id="BTPU01000076">
    <property type="protein sequence ID" value="GMQ64606.1"/>
    <property type="molecule type" value="Genomic_DNA"/>
</dbReference>
<protein>
    <submittedName>
        <fullName evidence="1">Type II toxin-antitoxin system Phd/YefM family antitoxin</fullName>
    </submittedName>
</protein>